<evidence type="ECO:0000313" key="1">
    <source>
        <dbReference type="EMBL" id="MBD2279913.1"/>
    </source>
</evidence>
<dbReference type="RefSeq" id="WP_190383665.1">
    <property type="nucleotide sequence ID" value="NZ_JACJQT010000047.1"/>
</dbReference>
<sequence>MSLWFVKKGCWEVGKGAIALRRVRGCDRFWEVGGSAIAVWGVEGVRSLFGKLEGCDRCLGG</sequence>
<gene>
    <name evidence="1" type="ORF">H6F99_16975</name>
</gene>
<accession>A0ABR8BYB8</accession>
<keyword evidence="2" id="KW-1185">Reference proteome</keyword>
<evidence type="ECO:0000313" key="2">
    <source>
        <dbReference type="Proteomes" id="UP000606721"/>
    </source>
</evidence>
<reference evidence="1 2" key="1">
    <citation type="journal article" date="2020" name="ISME J.">
        <title>Comparative genomics reveals insights into cyanobacterial evolution and habitat adaptation.</title>
        <authorList>
            <person name="Chen M.Y."/>
            <person name="Teng W.K."/>
            <person name="Zhao L."/>
            <person name="Hu C.X."/>
            <person name="Zhou Y.K."/>
            <person name="Han B.P."/>
            <person name="Song L.R."/>
            <person name="Shu W.S."/>
        </authorList>
    </citation>
    <scope>NUCLEOTIDE SEQUENCE [LARGE SCALE GENOMIC DNA]</scope>
    <source>
        <strain evidence="1 2">FACHB-1040</strain>
    </source>
</reference>
<organism evidence="1 2">
    <name type="scientific">Aphanizomenon flos-aquae FACHB-1040</name>
    <dbReference type="NCBI Taxonomy" id="2692887"/>
    <lineage>
        <taxon>Bacteria</taxon>
        <taxon>Bacillati</taxon>
        <taxon>Cyanobacteriota</taxon>
        <taxon>Cyanophyceae</taxon>
        <taxon>Nostocales</taxon>
        <taxon>Aphanizomenonaceae</taxon>
        <taxon>Aphanizomenon</taxon>
    </lineage>
</organism>
<name>A0ABR8BYB8_APHFL</name>
<dbReference type="Proteomes" id="UP000606721">
    <property type="component" value="Unassembled WGS sequence"/>
</dbReference>
<proteinExistence type="predicted"/>
<protein>
    <submittedName>
        <fullName evidence="1">Uncharacterized protein</fullName>
    </submittedName>
</protein>
<dbReference type="EMBL" id="JACJQT010000047">
    <property type="protein sequence ID" value="MBD2279913.1"/>
    <property type="molecule type" value="Genomic_DNA"/>
</dbReference>
<comment type="caution">
    <text evidence="1">The sequence shown here is derived from an EMBL/GenBank/DDBJ whole genome shotgun (WGS) entry which is preliminary data.</text>
</comment>